<evidence type="ECO:0000313" key="3">
    <source>
        <dbReference type="Proteomes" id="UP000271868"/>
    </source>
</evidence>
<dbReference type="InterPro" id="IPR036388">
    <property type="entry name" value="WH-like_DNA-bd_sf"/>
</dbReference>
<keyword evidence="3" id="KW-1185">Reference proteome</keyword>
<reference evidence="2 3" key="1">
    <citation type="submission" date="2018-11" db="EMBL/GenBank/DDBJ databases">
        <title>Genomic Encyclopedia of Type Strains, Phase IV (KMG-IV): sequencing the most valuable type-strain genomes for metagenomic binning, comparative biology and taxonomic classification.</title>
        <authorList>
            <person name="Goeker M."/>
        </authorList>
    </citation>
    <scope>NUCLEOTIDE SEQUENCE [LARGE SCALE GENOMIC DNA]</scope>
    <source>
        <strain evidence="2 3">DSM 15985</strain>
    </source>
</reference>
<dbReference type="EMBL" id="RJVL01000008">
    <property type="protein sequence ID" value="ROR39767.1"/>
    <property type="molecule type" value="Genomic_DNA"/>
</dbReference>
<dbReference type="Proteomes" id="UP000271868">
    <property type="component" value="Unassembled WGS sequence"/>
</dbReference>
<feature type="domain" description="Helix-turn-helix" evidence="1">
    <location>
        <begin position="13"/>
        <end position="59"/>
    </location>
</feature>
<name>A0AAX1WR04_9BURK</name>
<dbReference type="SUPFAM" id="SSF46955">
    <property type="entry name" value="Putative DNA-binding domain"/>
    <property type="match status" value="1"/>
</dbReference>
<dbReference type="AlphaFoldDB" id="A0AAX1WR04"/>
<evidence type="ECO:0000259" key="1">
    <source>
        <dbReference type="Pfam" id="PF12728"/>
    </source>
</evidence>
<evidence type="ECO:0000313" key="2">
    <source>
        <dbReference type="EMBL" id="ROR39767.1"/>
    </source>
</evidence>
<dbReference type="Gene3D" id="1.10.10.10">
    <property type="entry name" value="Winged helix-like DNA-binding domain superfamily/Winged helix DNA-binding domain"/>
    <property type="match status" value="1"/>
</dbReference>
<protein>
    <submittedName>
        <fullName evidence="2">AlpA family transcriptional regulator</fullName>
    </submittedName>
</protein>
<sequence length="69" mass="7763">MTQFRFLRPTSWLAKRLGLSVSTIERLRAQGSNDLPPCVRIGGAIRYDDVTVEEWLQNKMSSASHQSVG</sequence>
<accession>A0AAX1WR04</accession>
<dbReference type="InterPro" id="IPR041657">
    <property type="entry name" value="HTH_17"/>
</dbReference>
<comment type="caution">
    <text evidence="2">The sequence shown here is derived from an EMBL/GenBank/DDBJ whole genome shotgun (WGS) entry which is preliminary data.</text>
</comment>
<dbReference type="InterPro" id="IPR009061">
    <property type="entry name" value="DNA-bd_dom_put_sf"/>
</dbReference>
<gene>
    <name evidence="2" type="ORF">EDC60_3263</name>
</gene>
<dbReference type="Pfam" id="PF12728">
    <property type="entry name" value="HTH_17"/>
    <property type="match status" value="1"/>
</dbReference>
<organism evidence="2 3">
    <name type="scientific">Diaphorobacter nitroreducens</name>
    <dbReference type="NCBI Taxonomy" id="164759"/>
    <lineage>
        <taxon>Bacteria</taxon>
        <taxon>Pseudomonadati</taxon>
        <taxon>Pseudomonadota</taxon>
        <taxon>Betaproteobacteria</taxon>
        <taxon>Burkholderiales</taxon>
        <taxon>Comamonadaceae</taxon>
        <taxon>Diaphorobacter</taxon>
    </lineage>
</organism>
<proteinExistence type="predicted"/>
<dbReference type="RefSeq" id="WP_162844571.1">
    <property type="nucleotide sequence ID" value="NZ_RJVL01000008.1"/>
</dbReference>